<keyword evidence="3" id="KW-1185">Reference proteome</keyword>
<evidence type="ECO:0000313" key="3">
    <source>
        <dbReference type="Proteomes" id="UP000298681"/>
    </source>
</evidence>
<comment type="caution">
    <text evidence="2">The sequence shown here is derived from an EMBL/GenBank/DDBJ whole genome shotgun (WGS) entry which is preliminary data.</text>
</comment>
<organism evidence="2 3">
    <name type="scientific">Luteimonas yindakuii</name>
    <dbReference type="NCBI Taxonomy" id="2565782"/>
    <lineage>
        <taxon>Bacteria</taxon>
        <taxon>Pseudomonadati</taxon>
        <taxon>Pseudomonadota</taxon>
        <taxon>Gammaproteobacteria</taxon>
        <taxon>Lysobacterales</taxon>
        <taxon>Lysobacteraceae</taxon>
        <taxon>Luteimonas</taxon>
    </lineage>
</organism>
<evidence type="ECO:0000256" key="1">
    <source>
        <dbReference type="SAM" id="Phobius"/>
    </source>
</evidence>
<dbReference type="PIRSF" id="PIRSF033239">
    <property type="entry name" value="ExoD"/>
    <property type="match status" value="1"/>
</dbReference>
<keyword evidence="1" id="KW-0812">Transmembrane</keyword>
<feature type="transmembrane region" description="Helical" evidence="1">
    <location>
        <begin position="179"/>
        <end position="204"/>
    </location>
</feature>
<dbReference type="Proteomes" id="UP000298681">
    <property type="component" value="Unassembled WGS sequence"/>
</dbReference>
<dbReference type="PANTHER" id="PTHR41795:SF1">
    <property type="entry name" value="EXOPOLYSACCHARIDE SYNTHESIS PROTEIN"/>
    <property type="match status" value="1"/>
</dbReference>
<dbReference type="Pfam" id="PF06055">
    <property type="entry name" value="ExoD"/>
    <property type="match status" value="1"/>
</dbReference>
<sequence length="211" mass="22587">MTAEEPAVPASDAGLRALLAAFSIGDPDELLKLRDLLAGLGKRVFGMLLCVAALPAFIPIPGLAGAISGPLVMLVGVQLLIGLRRPWLPRFIADRGPHRHSLMRFERRIAPWLARIEKVVRPRMPAVLDSRPGTMFTGLLLVVLGLLLALPIPFTNYIFGVLMLAYALALIERDGAFMLVCWGAGLIAIAVFGVLSGALAATAADWVDSLF</sequence>
<proteinExistence type="predicted"/>
<dbReference type="InterPro" id="IPR010331">
    <property type="entry name" value="ExoD"/>
</dbReference>
<keyword evidence="1" id="KW-1133">Transmembrane helix</keyword>
<feature type="transmembrane region" description="Helical" evidence="1">
    <location>
        <begin position="133"/>
        <end position="150"/>
    </location>
</feature>
<gene>
    <name evidence="2" type="ORF">E4582_05635</name>
</gene>
<name>A0A4Z1RHW3_9GAMM</name>
<reference evidence="2 3" key="1">
    <citation type="submission" date="2019-01" db="EMBL/GenBank/DDBJ databases">
        <authorList>
            <person name="Zhang S."/>
        </authorList>
    </citation>
    <scope>NUCLEOTIDE SEQUENCE [LARGE SCALE GENOMIC DNA]</scope>
    <source>
        <strain evidence="2 3">1626</strain>
    </source>
</reference>
<feature type="transmembrane region" description="Helical" evidence="1">
    <location>
        <begin position="40"/>
        <end position="58"/>
    </location>
</feature>
<protein>
    <submittedName>
        <fullName evidence="2">Exopolysaccharide biosynthesis protein</fullName>
    </submittedName>
</protein>
<dbReference type="PANTHER" id="PTHR41795">
    <property type="entry name" value="EXOPOLYSACCHARIDE SYNTHESIS PROTEIN"/>
    <property type="match status" value="1"/>
</dbReference>
<accession>A0A4Z1RHW3</accession>
<evidence type="ECO:0000313" key="2">
    <source>
        <dbReference type="EMBL" id="TKS54297.1"/>
    </source>
</evidence>
<keyword evidence="1" id="KW-0472">Membrane</keyword>
<dbReference type="RefSeq" id="WP_134673675.1">
    <property type="nucleotide sequence ID" value="NZ_SPUH01000001.1"/>
</dbReference>
<dbReference type="AlphaFoldDB" id="A0A4Z1RHW3"/>
<dbReference type="EMBL" id="SPUH01000001">
    <property type="protein sequence ID" value="TKS54297.1"/>
    <property type="molecule type" value="Genomic_DNA"/>
</dbReference>